<accession>A0AAU7W4E1</accession>
<dbReference type="SUPFAM" id="SSF53300">
    <property type="entry name" value="vWA-like"/>
    <property type="match status" value="1"/>
</dbReference>
<evidence type="ECO:0000259" key="3">
    <source>
        <dbReference type="PROSITE" id="PS50234"/>
    </source>
</evidence>
<keyword evidence="2" id="KW-0812">Transmembrane</keyword>
<feature type="domain" description="VWFA" evidence="3">
    <location>
        <begin position="407"/>
        <end position="609"/>
    </location>
</feature>
<protein>
    <recommendedName>
        <fullName evidence="3">VWFA domain-containing protein</fullName>
    </recommendedName>
</protein>
<dbReference type="SMART" id="SM00327">
    <property type="entry name" value="VWA"/>
    <property type="match status" value="1"/>
</dbReference>
<dbReference type="Gene3D" id="3.40.50.410">
    <property type="entry name" value="von Willebrand factor, type A domain"/>
    <property type="match status" value="1"/>
</dbReference>
<dbReference type="CDD" id="cd00198">
    <property type="entry name" value="vWFA"/>
    <property type="match status" value="1"/>
</dbReference>
<keyword evidence="2" id="KW-1133">Transmembrane helix</keyword>
<organism evidence="4">
    <name type="scientific">Agromyces sp. G08B096</name>
    <dbReference type="NCBI Taxonomy" id="3156399"/>
    <lineage>
        <taxon>Bacteria</taxon>
        <taxon>Bacillati</taxon>
        <taxon>Actinomycetota</taxon>
        <taxon>Actinomycetes</taxon>
        <taxon>Micrococcales</taxon>
        <taxon>Microbacteriaceae</taxon>
        <taxon>Agromyces</taxon>
    </lineage>
</organism>
<evidence type="ECO:0000256" key="2">
    <source>
        <dbReference type="SAM" id="Phobius"/>
    </source>
</evidence>
<proteinExistence type="predicted"/>
<dbReference type="InterPro" id="IPR045826">
    <property type="entry name" value="SpaA_PFL_dom_2"/>
</dbReference>
<dbReference type="PROSITE" id="PS50234">
    <property type="entry name" value="VWFA"/>
    <property type="match status" value="1"/>
</dbReference>
<evidence type="ECO:0000313" key="4">
    <source>
        <dbReference type="EMBL" id="XBX81344.1"/>
    </source>
</evidence>
<dbReference type="InterPro" id="IPR047589">
    <property type="entry name" value="DUF11_rpt"/>
</dbReference>
<keyword evidence="2" id="KW-0472">Membrane</keyword>
<dbReference type="NCBIfam" id="TIGR01451">
    <property type="entry name" value="B_ant_repeat"/>
    <property type="match status" value="1"/>
</dbReference>
<reference evidence="4" key="1">
    <citation type="submission" date="2024-05" db="EMBL/GenBank/DDBJ databases">
        <authorList>
            <person name="Yu L."/>
        </authorList>
    </citation>
    <scope>NUCLEOTIDE SEQUENCE</scope>
    <source>
        <strain evidence="4">G08B096</strain>
    </source>
</reference>
<gene>
    <name evidence="4" type="ORF">ABIQ69_12070</name>
</gene>
<feature type="compositionally biased region" description="Basic residues" evidence="1">
    <location>
        <begin position="15"/>
        <end position="26"/>
    </location>
</feature>
<dbReference type="RefSeq" id="WP_350347366.1">
    <property type="nucleotide sequence ID" value="NZ_CP158374.1"/>
</dbReference>
<dbReference type="InterPro" id="IPR002035">
    <property type="entry name" value="VWF_A"/>
</dbReference>
<dbReference type="Pfam" id="PF19403">
    <property type="entry name" value="SpaA_2"/>
    <property type="match status" value="6"/>
</dbReference>
<feature type="region of interest" description="Disordered" evidence="1">
    <location>
        <begin position="1"/>
        <end position="28"/>
    </location>
</feature>
<feature type="region of interest" description="Disordered" evidence="1">
    <location>
        <begin position="56"/>
        <end position="131"/>
    </location>
</feature>
<sequence length="3148" mass="325207">MNFRSTPDTSTPSRRERRRREARRRSGLTALIASLTVGALLALGLPTVALAGETGGEPAAVTAGEPETDSEGEAPAAPPDEEASEPPAEEPAEEVPAEEPPAEEPPAEEPPTEEPPAEEQPPAPPAEESRAPADVTPFAAFPADTADCTTNCANLTITNVVVGGTASPNDWALHAVRQSNSDNYNFASTQTRPVPRSATYTIAADNGPAGYALTGFQCSTGGSGGGDPTWDQEDRTVTYGGNAGKFAACTFTHTFVQPATITVQVGGDRTGLSAVSGLAGVQLELYTNAGGSLGVPVAQPWSTCTSDAAGSCVFTVPAPTGAQYWVVQRAAPNDVPAGWFSNDELAIGTDPSAQRYAFITPAVGSGAVINSNSNFMLASGNTNNVASGGIWQNSRTNPTSMQQCGIDVALIIDLSGSVAPFEEDLKEAAKGFVDALTGTPSQIGLFTFNNVAPASVGGNLGITPVSTPAGAETVKDHIDGFGTPTEATNWDRGIYQVATSGVDYDLAVVLTDGNPTVYSNDEGPGNRTRFREVENGVFSANAVKALATRIVAVGVGDGVGGDPENLIAISGPTANSDYYQTDDYTQAGQALRDLALGNCEGSVSVVKQVVDAGTTGEQKTGATPTGGWEFTAAPTTGGITPLSQNGSTAAGTGAVNFPLNFAGGTVTGTVSVDETQQPGYSVVTTGGKNAVCTNVGTGASVTVTNTGPDSFTVPVTPSAAISCTVWNRPPLPQADVRVDKVWVVNGQTFQHGNQPIGLTAQLQLDDVNRPFGVVQTGYTANGTVKIGETTGVGTRTLCQVTSSRVTLANGQVADQALPYTPTLQPGSNSYTITNVVTCAAELTLVKQVANGDAAPGDWTLDAVAPVGSLPGPNGLSGVVAPVTPNVRYPLVEDGDPRYVQSILQGGQPIPPSTGSWNCVQTDAQGNVVPGFSDGINGGVTVPLGFRVRCTAVNETATLTLLKIVDPIPGVSADPSEWDLTATPQAPAIPGLEAQTVTSGQSMHLRPGKPYTLSESGGPDGWEQVSLQCSTGPNGTYVDATSVTLPALGTATCVFRNEPVPPKLSLDKVVTDDVADPAAWTLSASDGDDVVASGAGGTGGFVEVPAGVELTLAESTDLPNADQFQAGAWVCSLNGGPDVPGPVVPALDAGDEVECVVTNTLKPFVPTIVKNVAVPVPQGDAWLVTYTIDVTNPSAFAAVDYDLQDQLEFGGDLTIDSAEYTDPDGATTAWSVPFGDVQELANSRALAPAETETWTIAVVATVDAGAFEDPENQLRCPAPTSGEAGGFLNSAWIIVDEQEVGRDDACAEPVNPTIAKTGGTAVDHGDGTWTLPYTVTVTNPSATTAVEYDLDDVLDLPAGVTATGPATIVSAPAGVTPVAGWTGAAPNTRLAEDVVLPGTAGLDQHVYEIAVTVTLDAQDGPFACPAEDGLNNVATLHSGNQETDATGCVEIELPDVTIDKSVVPGSVSQGGDGLWTIAYRLDVANTGEIGGVYSLADELHFGAGVDLGGASYAVTLNGGPAPLAWTGSGDLVVDRYLAGGASDVWIVTVSGIALDGPELTPQQTACPADDVDGAFNNAGILTVGGDQTIDTACDSPSAPQVTKTEGTAVQQPDATWDVSYLLAVFNDAPGAKPSHYTLVDDPHFPAALTINSYTIDEILPTPGNLVTDASPVPASIPVVANEPIAAGAVHVYRITLNVTVPSGLPPVDRLCVPGEPGKGFFNEAVLTSGEIVDRDDNCPNIREGGQPTVTKDDPTVSQDADGVWTAEYELTVTGNPEFISTYTLEDTLRFGPEVEVLSAEWSGEGDSGTWADPETDPTTTIVGTATPIGIDEVHTYTVTVTATVDAAAFEDPTTTTCQPSLADPDVGFLNAAILTSDGAEQIDLGCGLPARPIIEKTTVGSVTEVGDHWEATYELTVQNGSPTQALVYDLTDAPDFTGAVTITDREVTSADVTVNPAWNGAGSTDDLVVEDQLLAGGATHTFTVTVSFTVGDTEPDDPTLLCEGEGGQGLLNGAVVVSGGSWESEACFDVPVDVELLKYWVIDGGEPIVWDDPALPAGFSAQALLDGVAVDWGEESGPYELGDTVEVDEADVVVPAGCELVGVEGDGTYTLELAHNRFDVTNEVDCTQTVNLAKVVDNQHGGDAVPSDWTLSASGPDDGFGGNGTASGPVELNVGYLLNEVSTIWDDGVEYQVSATWSCTSEQGEDAFTLVAGPNDRSATLTVTELGATVDCEITNTDVAPELTLEKVVEPEAVAELFPPTLWTLEASDGDGVVLSGAGSATGEVESNTGYGLSEAATFPEAGEFEAGDWECVVTNAEPPVPATIVEGEVVLQPGQEVTCTIVNTARPATYLFDKTLVSVEQQPDGDWEIVYDVTVENESAVSPVTYGLEDSLDLFGELIEIDSADWTGPAGASGSWTGLPDDRVETLADGALLAPGATDTYTVTVLARTLVGAVEHPETQCTPPGEFERGGFRNLAVLTVNEQPLERSVCADPEFPTAVKTVSGGPILNGDDTDTVEYEIAVTGAETLQTHYDLSDAPVLPDGVTFTATAEDPDGNPVAGWTGTGAATALAADRPIGAGEVEVWTITVVADVSELTTIDDARCVEETEGKGFYNGAVFSTGLIETPLEACTNIPPVDVGIEKTYDDLPEGETAVEAGDAFTWVLTVTNHGDPVENLEVTDLIDDELEVTGPAVIEPAADPAQPGTWLQVSGGTDNAFAATYTGIYPEGAVTTIRIPVLMKVPPAGETPPAVGPDDPPPVLPPLGPSTIPNRACVEITGAEPEEELALSDGEIAPLQLPLVLDLEPDNDCADAEVPVKRIDAGVYVRCVNDVPWLYYDIQVTDNVEPGPVTVTWTSADGTLTKEEVISPEDLSGRLLWPGAAVDENGVPYQFPGWRPVTEADLTNPPVPGTRFLDLILDENVATYPWRDMENPATITFEVNPSQSVLAVYPQALPTCAIDRPPLLEIEKTSSVTSAKPGSSFEYTLQVRSTGIGAAEPVTLIDEIPADLRVDAITTAGAPAFPRWEGCEVTGRGAGGYGGTLRCELLGVLGPNITEAPPVTLDVTLRPTSKATSLTNTGEVCYGEAPGDDANAQIVCADSSVRITVPQPLAVTGFAGGPLVWVGASLLLLGGIAVVLAISRRRRGDAAG</sequence>
<feature type="transmembrane region" description="Helical" evidence="2">
    <location>
        <begin position="3119"/>
        <end position="3138"/>
    </location>
</feature>
<dbReference type="InterPro" id="IPR036465">
    <property type="entry name" value="vWFA_dom_sf"/>
</dbReference>
<name>A0AAU7W4E1_9MICO</name>
<feature type="compositionally biased region" description="Acidic residues" evidence="1">
    <location>
        <begin position="79"/>
        <end position="117"/>
    </location>
</feature>
<feature type="compositionally biased region" description="Polar residues" evidence="1">
    <location>
        <begin position="1"/>
        <end position="12"/>
    </location>
</feature>
<dbReference type="EMBL" id="CP158374">
    <property type="protein sequence ID" value="XBX81344.1"/>
    <property type="molecule type" value="Genomic_DNA"/>
</dbReference>
<evidence type="ECO:0000256" key="1">
    <source>
        <dbReference type="SAM" id="MobiDB-lite"/>
    </source>
</evidence>